<name>A0A1Y3BHL4_EURMA</name>
<organism evidence="1 2">
    <name type="scientific">Euroglyphus maynei</name>
    <name type="common">Mayne's house dust mite</name>
    <dbReference type="NCBI Taxonomy" id="6958"/>
    <lineage>
        <taxon>Eukaryota</taxon>
        <taxon>Metazoa</taxon>
        <taxon>Ecdysozoa</taxon>
        <taxon>Arthropoda</taxon>
        <taxon>Chelicerata</taxon>
        <taxon>Arachnida</taxon>
        <taxon>Acari</taxon>
        <taxon>Acariformes</taxon>
        <taxon>Sarcoptiformes</taxon>
        <taxon>Astigmata</taxon>
        <taxon>Psoroptidia</taxon>
        <taxon>Analgoidea</taxon>
        <taxon>Pyroglyphidae</taxon>
        <taxon>Pyroglyphinae</taxon>
        <taxon>Euroglyphus</taxon>
    </lineage>
</organism>
<dbReference type="Proteomes" id="UP000194236">
    <property type="component" value="Unassembled WGS sequence"/>
</dbReference>
<evidence type="ECO:0000313" key="2">
    <source>
        <dbReference type="Proteomes" id="UP000194236"/>
    </source>
</evidence>
<sequence length="127" mass="14643">IGIDLVLQQAPLFDFDNQTQGNGYWTLLIINIKFGRILATPDLKKKIGRLPLLHLMQVMIEGLKVALKLHTSKLEALKLNDPKEKVDLSLFTDELDFEGILDLIQSLKVQLNSVHEHFNFCWVRIFF</sequence>
<reference evidence="1 2" key="1">
    <citation type="submission" date="2017-03" db="EMBL/GenBank/DDBJ databases">
        <title>Genome Survey of Euroglyphus maynei.</title>
        <authorList>
            <person name="Arlian L.G."/>
            <person name="Morgan M.S."/>
            <person name="Rider S.D."/>
        </authorList>
    </citation>
    <scope>NUCLEOTIDE SEQUENCE [LARGE SCALE GENOMIC DNA]</scope>
    <source>
        <strain evidence="1">Arlian Lab</strain>
        <tissue evidence="1">Whole body</tissue>
    </source>
</reference>
<feature type="non-terminal residue" evidence="1">
    <location>
        <position position="1"/>
    </location>
</feature>
<comment type="caution">
    <text evidence="1">The sequence shown here is derived from an EMBL/GenBank/DDBJ whole genome shotgun (WGS) entry which is preliminary data.</text>
</comment>
<proteinExistence type="predicted"/>
<gene>
    <name evidence="1" type="ORF">BLA29_013459</name>
</gene>
<dbReference type="AlphaFoldDB" id="A0A1Y3BHL4"/>
<evidence type="ECO:0000313" key="1">
    <source>
        <dbReference type="EMBL" id="OTF80352.1"/>
    </source>
</evidence>
<keyword evidence="2" id="KW-1185">Reference proteome</keyword>
<dbReference type="OrthoDB" id="408631at2759"/>
<accession>A0A1Y3BHL4</accession>
<protein>
    <submittedName>
        <fullName evidence="1">Uncharacterized protein</fullName>
    </submittedName>
</protein>
<dbReference type="EMBL" id="MUJZ01018640">
    <property type="protein sequence ID" value="OTF80352.1"/>
    <property type="molecule type" value="Genomic_DNA"/>
</dbReference>